<keyword evidence="2" id="KW-0677">Repeat</keyword>
<reference evidence="5" key="1">
    <citation type="submission" date="2016-10" db="EMBL/GenBank/DDBJ databases">
        <authorList>
            <person name="Benchimol M."/>
            <person name="Almeida L.G."/>
            <person name="Vasconcelos A.T."/>
            <person name="Perreira-Neves A."/>
            <person name="Rosa I.A."/>
            <person name="Tasca T."/>
            <person name="Bogo M.R."/>
            <person name="de Souza W."/>
        </authorList>
    </citation>
    <scope>NUCLEOTIDE SEQUENCE [LARGE SCALE GENOMIC DNA]</scope>
    <source>
        <strain evidence="5">K</strain>
    </source>
</reference>
<sequence>MEGAIPTKEKLQEALKGGMQKADADGDGKLSSEEFVLFTKQFMESPDETYLKSWFRGIDVEGAGKLEFKQVEDCFKMMLDNWDSINEGKPPLEMLKIWYRSMDVNRNGQVNLDEMQNFLISIDKSMTTQTAAVKLRKMDREGNNDGQINFHEFCHSFGVDVKKGADAFDGKGNSSCCILI</sequence>
<dbReference type="AlphaFoldDB" id="A0A1J4JRN0"/>
<dbReference type="Pfam" id="PF13499">
    <property type="entry name" value="EF-hand_7"/>
    <property type="match status" value="1"/>
</dbReference>
<dbReference type="PANTHER" id="PTHR45942">
    <property type="entry name" value="PROTEIN PHOSPATASE 3 REGULATORY SUBUNIT B ALPHA ISOFORM TYPE 1"/>
    <property type="match status" value="1"/>
</dbReference>
<organism evidence="5 6">
    <name type="scientific">Tritrichomonas foetus</name>
    <dbReference type="NCBI Taxonomy" id="1144522"/>
    <lineage>
        <taxon>Eukaryota</taxon>
        <taxon>Metamonada</taxon>
        <taxon>Parabasalia</taxon>
        <taxon>Tritrichomonadida</taxon>
        <taxon>Tritrichomonadidae</taxon>
        <taxon>Tritrichomonas</taxon>
    </lineage>
</organism>
<keyword evidence="6" id="KW-1185">Reference proteome</keyword>
<comment type="caution">
    <text evidence="5">The sequence shown here is derived from an EMBL/GenBank/DDBJ whole genome shotgun (WGS) entry which is preliminary data.</text>
</comment>
<keyword evidence="3" id="KW-0106">Calcium</keyword>
<evidence type="ECO:0000259" key="4">
    <source>
        <dbReference type="PROSITE" id="PS50222"/>
    </source>
</evidence>
<dbReference type="Pfam" id="PF13202">
    <property type="entry name" value="EF-hand_5"/>
    <property type="match status" value="1"/>
</dbReference>
<evidence type="ECO:0000256" key="1">
    <source>
        <dbReference type="ARBA" id="ARBA00022723"/>
    </source>
</evidence>
<feature type="domain" description="EF-hand" evidence="4">
    <location>
        <begin position="10"/>
        <end position="45"/>
    </location>
</feature>
<evidence type="ECO:0000313" key="5">
    <source>
        <dbReference type="EMBL" id="OHS99908.1"/>
    </source>
</evidence>
<dbReference type="SMART" id="SM00054">
    <property type="entry name" value="EFh"/>
    <property type="match status" value="3"/>
</dbReference>
<evidence type="ECO:0000256" key="3">
    <source>
        <dbReference type="ARBA" id="ARBA00022837"/>
    </source>
</evidence>
<gene>
    <name evidence="5" type="primary">CML11</name>
    <name evidence="5" type="ORF">TRFO_08233</name>
</gene>
<evidence type="ECO:0000256" key="2">
    <source>
        <dbReference type="ARBA" id="ARBA00022737"/>
    </source>
</evidence>
<keyword evidence="1" id="KW-0479">Metal-binding</keyword>
<dbReference type="GO" id="GO:0005509">
    <property type="term" value="F:calcium ion binding"/>
    <property type="evidence" value="ECO:0007669"/>
    <property type="project" value="InterPro"/>
</dbReference>
<dbReference type="RefSeq" id="XP_068353045.1">
    <property type="nucleotide sequence ID" value="XM_068494166.1"/>
</dbReference>
<dbReference type="PROSITE" id="PS50222">
    <property type="entry name" value="EF_HAND_2"/>
    <property type="match status" value="3"/>
</dbReference>
<name>A0A1J4JRN0_9EUKA</name>
<dbReference type="GeneID" id="94828870"/>
<dbReference type="PROSITE" id="PS00018">
    <property type="entry name" value="EF_HAND_1"/>
    <property type="match status" value="2"/>
</dbReference>
<feature type="domain" description="EF-hand" evidence="4">
    <location>
        <begin position="90"/>
        <end position="125"/>
    </location>
</feature>
<dbReference type="SUPFAM" id="SSF47473">
    <property type="entry name" value="EF-hand"/>
    <property type="match status" value="1"/>
</dbReference>
<dbReference type="VEuPathDB" id="TrichDB:TRFO_08233"/>
<dbReference type="EMBL" id="MLAK01000982">
    <property type="protein sequence ID" value="OHS99908.1"/>
    <property type="molecule type" value="Genomic_DNA"/>
</dbReference>
<proteinExistence type="predicted"/>
<evidence type="ECO:0000313" key="6">
    <source>
        <dbReference type="Proteomes" id="UP000179807"/>
    </source>
</evidence>
<dbReference type="Proteomes" id="UP000179807">
    <property type="component" value="Unassembled WGS sequence"/>
</dbReference>
<accession>A0A1J4JRN0</accession>
<dbReference type="InterPro" id="IPR002048">
    <property type="entry name" value="EF_hand_dom"/>
</dbReference>
<dbReference type="InterPro" id="IPR018247">
    <property type="entry name" value="EF_Hand_1_Ca_BS"/>
</dbReference>
<protein>
    <submittedName>
        <fullName evidence="5">Calmodulin-like protein 11</fullName>
    </submittedName>
</protein>
<feature type="domain" description="EF-hand" evidence="4">
    <location>
        <begin position="46"/>
        <end position="81"/>
    </location>
</feature>
<dbReference type="Gene3D" id="1.10.238.10">
    <property type="entry name" value="EF-hand"/>
    <property type="match status" value="2"/>
</dbReference>
<dbReference type="InterPro" id="IPR011992">
    <property type="entry name" value="EF-hand-dom_pair"/>
</dbReference>
<dbReference type="OrthoDB" id="26525at2759"/>